<dbReference type="Gene3D" id="3.10.105.10">
    <property type="entry name" value="Dipeptide-binding Protein, Domain 3"/>
    <property type="match status" value="1"/>
</dbReference>
<dbReference type="AlphaFoldDB" id="A0A927MZ98"/>
<dbReference type="InterPro" id="IPR039424">
    <property type="entry name" value="SBP_5"/>
</dbReference>
<dbReference type="InterPro" id="IPR000914">
    <property type="entry name" value="SBP_5_dom"/>
</dbReference>
<dbReference type="GO" id="GO:0043190">
    <property type="term" value="C:ATP-binding cassette (ABC) transporter complex"/>
    <property type="evidence" value="ECO:0007669"/>
    <property type="project" value="InterPro"/>
</dbReference>
<dbReference type="SUPFAM" id="SSF53850">
    <property type="entry name" value="Periplasmic binding protein-like II"/>
    <property type="match status" value="1"/>
</dbReference>
<evidence type="ECO:0000313" key="3">
    <source>
        <dbReference type="Proteomes" id="UP000638648"/>
    </source>
</evidence>
<proteinExistence type="predicted"/>
<name>A0A927MZ98_9ACTN</name>
<dbReference type="PANTHER" id="PTHR30290:SF83">
    <property type="entry name" value="ABC TRANSPORTER SUBSTRATE-BINDING PROTEIN"/>
    <property type="match status" value="1"/>
</dbReference>
<dbReference type="Pfam" id="PF00496">
    <property type="entry name" value="SBP_bac_5"/>
    <property type="match status" value="1"/>
</dbReference>
<evidence type="ECO:0000259" key="1">
    <source>
        <dbReference type="Pfam" id="PF00496"/>
    </source>
</evidence>
<sequence>MDPNLSYYSVGYLGLRMWSRQLFTYPAVADKATTSVPDLAEEIPTQANGGISADGKTYTITIRQGAKWNTSPARQVTAADLVTGVKRTCNPVQPFGGTPDFADLIVGYQSFCSGFAKVPQDAKAIAAYINSHKLTGVEAKDERTVVFKLTHPATYFVDMLTLPAFSPAPKEFLNYLPGSLDLAKNTLSDGPYQIKTYSPTKQIVLERNPAWAASTDPVRKAYVDKVIVNETVSQESVQQQLETGTPSADLEWDAYPPPSRLPALIAKKDPNLNLGITGSSNPYVVFNTVSPNNKSALTKPVVRQALAYALNRTNLVQALGGPKVSPPLTHVLPPDTLGSKNFDLYPHNVAKAKQLLASAGYPNGLTLKFLYRNASEGNRKSFATVQQDLKAAGITVQGVPVPNADFYTKYMQVPSVAKRGVWDVSLAGWSSDWYGNAALSYFAPLFSGPPSYPPSGSNFGFYNSPVVNSLVKRASSASSEAESLNLWGQADRQVMKDAPFFPITNPLQPNYHASQVKNAVYIPNYQGFDPTNVWLEQGKQGG</sequence>
<gene>
    <name evidence="2" type="ORF">HEB94_006558</name>
</gene>
<dbReference type="Gene3D" id="3.40.190.10">
    <property type="entry name" value="Periplasmic binding protein-like II"/>
    <property type="match status" value="1"/>
</dbReference>
<organism evidence="2 3">
    <name type="scientific">Actinopolymorpha pittospori</name>
    <dbReference type="NCBI Taxonomy" id="648752"/>
    <lineage>
        <taxon>Bacteria</taxon>
        <taxon>Bacillati</taxon>
        <taxon>Actinomycetota</taxon>
        <taxon>Actinomycetes</taxon>
        <taxon>Propionibacteriales</taxon>
        <taxon>Actinopolymorphaceae</taxon>
        <taxon>Actinopolymorpha</taxon>
    </lineage>
</organism>
<dbReference type="Proteomes" id="UP000638648">
    <property type="component" value="Unassembled WGS sequence"/>
</dbReference>
<dbReference type="GO" id="GO:0042597">
    <property type="term" value="C:periplasmic space"/>
    <property type="evidence" value="ECO:0007669"/>
    <property type="project" value="UniProtKB-ARBA"/>
</dbReference>
<comment type="caution">
    <text evidence="2">The sequence shown here is derived from an EMBL/GenBank/DDBJ whole genome shotgun (WGS) entry which is preliminary data.</text>
</comment>
<dbReference type="PANTHER" id="PTHR30290">
    <property type="entry name" value="PERIPLASMIC BINDING COMPONENT OF ABC TRANSPORTER"/>
    <property type="match status" value="1"/>
</dbReference>
<protein>
    <submittedName>
        <fullName evidence="2">Peptide/nickel transport system substrate-binding protein</fullName>
    </submittedName>
</protein>
<dbReference type="EMBL" id="JADBEM010000001">
    <property type="protein sequence ID" value="MBE1609710.1"/>
    <property type="molecule type" value="Genomic_DNA"/>
</dbReference>
<dbReference type="RefSeq" id="WP_192753242.1">
    <property type="nucleotide sequence ID" value="NZ_BAABJL010000163.1"/>
</dbReference>
<reference evidence="2" key="1">
    <citation type="submission" date="2020-10" db="EMBL/GenBank/DDBJ databases">
        <title>Sequencing the genomes of 1000 actinobacteria strains.</title>
        <authorList>
            <person name="Klenk H.-P."/>
        </authorList>
    </citation>
    <scope>NUCLEOTIDE SEQUENCE</scope>
    <source>
        <strain evidence="2">DSM 45354</strain>
    </source>
</reference>
<dbReference type="GO" id="GO:0015833">
    <property type="term" value="P:peptide transport"/>
    <property type="evidence" value="ECO:0007669"/>
    <property type="project" value="TreeGrafter"/>
</dbReference>
<keyword evidence="3" id="KW-1185">Reference proteome</keyword>
<accession>A0A927MZ98</accession>
<dbReference type="PIRSF" id="PIRSF002741">
    <property type="entry name" value="MppA"/>
    <property type="match status" value="1"/>
</dbReference>
<feature type="domain" description="Solute-binding protein family 5" evidence="1">
    <location>
        <begin position="36"/>
        <end position="436"/>
    </location>
</feature>
<dbReference type="GO" id="GO:1904680">
    <property type="term" value="F:peptide transmembrane transporter activity"/>
    <property type="evidence" value="ECO:0007669"/>
    <property type="project" value="TreeGrafter"/>
</dbReference>
<evidence type="ECO:0000313" key="2">
    <source>
        <dbReference type="EMBL" id="MBE1609710.1"/>
    </source>
</evidence>
<dbReference type="InterPro" id="IPR030678">
    <property type="entry name" value="Peptide/Ni-bd"/>
</dbReference>